<feature type="non-terminal residue" evidence="1">
    <location>
        <position position="1"/>
    </location>
</feature>
<dbReference type="EMBL" id="JAIQCV010000001">
    <property type="protein sequence ID" value="KAH1129358.1"/>
    <property type="molecule type" value="Genomic_DNA"/>
</dbReference>
<evidence type="ECO:0000313" key="1">
    <source>
        <dbReference type="EMBL" id="KAH1129358.1"/>
    </source>
</evidence>
<evidence type="ECO:0000313" key="2">
    <source>
        <dbReference type="Proteomes" id="UP000828251"/>
    </source>
</evidence>
<comment type="caution">
    <text evidence="1">The sequence shown here is derived from an EMBL/GenBank/DDBJ whole genome shotgun (WGS) entry which is preliminary data.</text>
</comment>
<gene>
    <name evidence="1" type="ORF">J1N35_000736</name>
</gene>
<reference evidence="1 2" key="1">
    <citation type="journal article" date="2021" name="Plant Biotechnol. J.">
        <title>Multi-omics assisted identification of the key and species-specific regulatory components of drought-tolerant mechanisms in Gossypium stocksii.</title>
        <authorList>
            <person name="Yu D."/>
            <person name="Ke L."/>
            <person name="Zhang D."/>
            <person name="Wu Y."/>
            <person name="Sun Y."/>
            <person name="Mei J."/>
            <person name="Sun J."/>
            <person name="Sun Y."/>
        </authorList>
    </citation>
    <scope>NUCLEOTIDE SEQUENCE [LARGE SCALE GENOMIC DNA]</scope>
    <source>
        <strain evidence="2">cv. E1</strain>
        <tissue evidence="1">Leaf</tissue>
    </source>
</reference>
<accession>A0A9D3WJA1</accession>
<proteinExistence type="predicted"/>
<dbReference type="AlphaFoldDB" id="A0A9D3WJA1"/>
<protein>
    <submittedName>
        <fullName evidence="1">Uncharacterized protein</fullName>
    </submittedName>
</protein>
<dbReference type="InterPro" id="IPR045272">
    <property type="entry name" value="ANXUR1/2-like"/>
</dbReference>
<dbReference type="Gene3D" id="3.30.200.20">
    <property type="entry name" value="Phosphorylase Kinase, domain 1"/>
    <property type="match status" value="1"/>
</dbReference>
<name>A0A9D3WJA1_9ROSI</name>
<dbReference type="PANTHER" id="PTHR34590:SF5">
    <property type="entry name" value="OS04G0586500 PROTEIN"/>
    <property type="match status" value="1"/>
</dbReference>
<dbReference type="SUPFAM" id="SSF56112">
    <property type="entry name" value="Protein kinase-like (PK-like)"/>
    <property type="match status" value="1"/>
</dbReference>
<keyword evidence="2" id="KW-1185">Reference proteome</keyword>
<dbReference type="Proteomes" id="UP000828251">
    <property type="component" value="Unassembled WGS sequence"/>
</dbReference>
<organism evidence="1 2">
    <name type="scientific">Gossypium stocksii</name>
    <dbReference type="NCBI Taxonomy" id="47602"/>
    <lineage>
        <taxon>Eukaryota</taxon>
        <taxon>Viridiplantae</taxon>
        <taxon>Streptophyta</taxon>
        <taxon>Embryophyta</taxon>
        <taxon>Tracheophyta</taxon>
        <taxon>Spermatophyta</taxon>
        <taxon>Magnoliopsida</taxon>
        <taxon>eudicotyledons</taxon>
        <taxon>Gunneridae</taxon>
        <taxon>Pentapetalae</taxon>
        <taxon>rosids</taxon>
        <taxon>malvids</taxon>
        <taxon>Malvales</taxon>
        <taxon>Malvaceae</taxon>
        <taxon>Malvoideae</taxon>
        <taxon>Gossypium</taxon>
    </lineage>
</organism>
<sequence>FGLMIFFHVTKNSYATVNNNVVINYTMIPTYTAPKMVYRTSTAMWPSLVYDEQQNLSWRFPVVLGFKYMTRHAKVSICKDYVVLVSKEYITIDFHPIAAVYVDVILNGIEVFELRANQTLNLWIRPILQQRKGTTWLCWWINQNEGKSTRTSLLPDELCRHFSLDEIKAATNKFHDDLVLGKGGFGKVYKGFMD</sequence>
<dbReference type="PANTHER" id="PTHR34590">
    <property type="entry name" value="OS03G0124300 PROTEIN-RELATED"/>
    <property type="match status" value="1"/>
</dbReference>
<dbReference type="GO" id="GO:0004714">
    <property type="term" value="F:transmembrane receptor protein tyrosine kinase activity"/>
    <property type="evidence" value="ECO:0007669"/>
    <property type="project" value="InterPro"/>
</dbReference>
<dbReference type="InterPro" id="IPR011009">
    <property type="entry name" value="Kinase-like_dom_sf"/>
</dbReference>